<dbReference type="SUPFAM" id="SSF53448">
    <property type="entry name" value="Nucleotide-diphospho-sugar transferases"/>
    <property type="match status" value="1"/>
</dbReference>
<proteinExistence type="predicted"/>
<name>A0ABS1NZ90_9ACTN</name>
<dbReference type="Gene3D" id="3.90.550.10">
    <property type="entry name" value="Spore Coat Polysaccharide Biosynthesis Protein SpsA, Chain A"/>
    <property type="match status" value="1"/>
</dbReference>
<evidence type="ECO:0000259" key="1">
    <source>
        <dbReference type="Pfam" id="PF00535"/>
    </source>
</evidence>
<comment type="caution">
    <text evidence="2">The sequence shown here is derived from an EMBL/GenBank/DDBJ whole genome shotgun (WGS) entry which is preliminary data.</text>
</comment>
<dbReference type="Proteomes" id="UP000621386">
    <property type="component" value="Unassembled WGS sequence"/>
</dbReference>
<dbReference type="PANTHER" id="PTHR43630">
    <property type="entry name" value="POLY-BETA-1,6-N-ACETYL-D-GLUCOSAMINE SYNTHASE"/>
    <property type="match status" value="1"/>
</dbReference>
<dbReference type="EMBL" id="JAERRH010000003">
    <property type="protein sequence ID" value="MBL1104996.1"/>
    <property type="molecule type" value="Genomic_DNA"/>
</dbReference>
<organism evidence="2 3">
    <name type="scientific">Streptomyces musisoli</name>
    <dbReference type="NCBI Taxonomy" id="2802280"/>
    <lineage>
        <taxon>Bacteria</taxon>
        <taxon>Bacillati</taxon>
        <taxon>Actinomycetota</taxon>
        <taxon>Actinomycetes</taxon>
        <taxon>Kitasatosporales</taxon>
        <taxon>Streptomycetaceae</taxon>
        <taxon>Streptomyces</taxon>
    </lineage>
</organism>
<protein>
    <submittedName>
        <fullName evidence="2">Glycosyltransferase</fullName>
    </submittedName>
</protein>
<gene>
    <name evidence="2" type="ORF">JK361_10395</name>
</gene>
<dbReference type="SUPFAM" id="SSF48452">
    <property type="entry name" value="TPR-like"/>
    <property type="match status" value="1"/>
</dbReference>
<dbReference type="RefSeq" id="WP_201815441.1">
    <property type="nucleotide sequence ID" value="NZ_JAERRH010000003.1"/>
</dbReference>
<dbReference type="InterPro" id="IPR029044">
    <property type="entry name" value="Nucleotide-diphossugar_trans"/>
</dbReference>
<evidence type="ECO:0000313" key="2">
    <source>
        <dbReference type="EMBL" id="MBL1104996.1"/>
    </source>
</evidence>
<reference evidence="2 3" key="1">
    <citation type="submission" date="2021-01" db="EMBL/GenBank/DDBJ databases">
        <title>WGS of actinomycetes isolated from Thailand.</title>
        <authorList>
            <person name="Thawai C."/>
        </authorList>
    </citation>
    <scope>NUCLEOTIDE SEQUENCE [LARGE SCALE GENOMIC DNA]</scope>
    <source>
        <strain evidence="2 3">CH5-8</strain>
    </source>
</reference>
<accession>A0ABS1NZ90</accession>
<dbReference type="Pfam" id="PF00535">
    <property type="entry name" value="Glycos_transf_2"/>
    <property type="match status" value="1"/>
</dbReference>
<sequence length="365" mass="41651">MIVKNEAHVIRRCLESVRPLVDTWVILDTGSTDGTQDVIRDTFADLPGTLYESPWKGFDLSRTEAIERARDSARYLLFIDADDVMETDPGFTMPELTHDCYDIEVRHGPVVHWRPTMVSTRLPWRYVGVLHEYLDCDGPFSRATLEGTRMVIMGGGGRQQGGDQRTKYLRDAAVLEDGLVKEPDNPRYVFYLAQSWRDADEPAKALAAYDRRAAMGGFAEEAFCSRLYAARLARTLERPTAEVVSRFLEAYEYRPTRAEPLGELAHLHRVQGERWPLAYLFARRAAEVPQPDDILFVEHGWYDWRILDELAVSAYWTGAYRESLECCEKLLDGGRLPEAHRERIIANRDFARAKLSVGAPRPQPA</sequence>
<dbReference type="InterPro" id="IPR001173">
    <property type="entry name" value="Glyco_trans_2-like"/>
</dbReference>
<dbReference type="Gene3D" id="1.25.40.10">
    <property type="entry name" value="Tetratricopeptide repeat domain"/>
    <property type="match status" value="1"/>
</dbReference>
<dbReference type="PANTHER" id="PTHR43630:SF2">
    <property type="entry name" value="GLYCOSYLTRANSFERASE"/>
    <property type="match status" value="1"/>
</dbReference>
<dbReference type="InterPro" id="IPR011990">
    <property type="entry name" value="TPR-like_helical_dom_sf"/>
</dbReference>
<evidence type="ECO:0000313" key="3">
    <source>
        <dbReference type="Proteomes" id="UP000621386"/>
    </source>
</evidence>
<feature type="domain" description="Glycosyltransferase 2-like" evidence="1">
    <location>
        <begin position="1"/>
        <end position="87"/>
    </location>
</feature>
<keyword evidence="3" id="KW-1185">Reference proteome</keyword>